<dbReference type="GO" id="GO:0005634">
    <property type="term" value="C:nucleus"/>
    <property type="evidence" value="ECO:0007669"/>
    <property type="project" value="UniProtKB-SubCell"/>
</dbReference>
<dbReference type="EMBL" id="CM035424">
    <property type="protein sequence ID" value="KAH7352421.1"/>
    <property type="molecule type" value="Genomic_DNA"/>
</dbReference>
<dbReference type="OrthoDB" id="1908613at2759"/>
<dbReference type="InterPro" id="IPR009057">
    <property type="entry name" value="Homeodomain-like_sf"/>
</dbReference>
<proteinExistence type="predicted"/>
<evidence type="ECO:0000259" key="6">
    <source>
        <dbReference type="PROSITE" id="PS51294"/>
    </source>
</evidence>
<dbReference type="InterPro" id="IPR044787">
    <property type="entry name" value="HHO5-like"/>
</dbReference>
<evidence type="ECO:0000256" key="4">
    <source>
        <dbReference type="ARBA" id="ARBA00023163"/>
    </source>
</evidence>
<keyword evidence="3" id="KW-0238">DNA-binding</keyword>
<dbReference type="AlphaFoldDB" id="A0A8T2SLR8"/>
<dbReference type="InterPro" id="IPR006447">
    <property type="entry name" value="Myb_dom_plants"/>
</dbReference>
<evidence type="ECO:0000256" key="3">
    <source>
        <dbReference type="ARBA" id="ARBA00023125"/>
    </source>
</evidence>
<dbReference type="GO" id="GO:0003700">
    <property type="term" value="F:DNA-binding transcription factor activity"/>
    <property type="evidence" value="ECO:0007669"/>
    <property type="project" value="InterPro"/>
</dbReference>
<keyword evidence="4" id="KW-0804">Transcription</keyword>
<dbReference type="InterPro" id="IPR001005">
    <property type="entry name" value="SANT/Myb"/>
</dbReference>
<gene>
    <name evidence="7" type="ORF">KP509_19G044100</name>
</gene>
<dbReference type="Pfam" id="PF26575">
    <property type="entry name" value="HHO5_N"/>
    <property type="match status" value="1"/>
</dbReference>
<comment type="subcellular location">
    <subcellularLocation>
        <location evidence="1">Nucleus</location>
    </subcellularLocation>
</comment>
<sequence length="365" mass="41592">MELTLGIASHKFRNNQCNHRSNSVHSDPQSVTQSVQDYLRFLINERQKIEVFKRELPICMELLSSEIEASKMQLCDRIHGDMCKRNSAPIATELRRSGSSLHQADFIIPKISKSLHEKDFIIPKISKSLHEKEPISRSFGNGHAMLPPGSAPSFHGRTRCFPEDQEDVLDLANELYNTRTIRSCNEDAHSSKKSFGTMTGSAFVPFHRDTQNLLSESFEKPSCKFRTEHEYISHNKDRSSSNLAAYQWGTSSEQSPDSFPAHSDPASYQACRGISNGASPYRKRRRLWSPELHRKFIYAIQHLGGPAVATPKRIKQVIQDDGLTSDEVKSHLQKYRLHMRRPSSLMSMMHVPAEMTQSRQNLQTI</sequence>
<dbReference type="Proteomes" id="UP000825935">
    <property type="component" value="Chromosome 19"/>
</dbReference>
<comment type="caution">
    <text evidence="7">The sequence shown here is derived from an EMBL/GenBank/DDBJ whole genome shotgun (WGS) entry which is preliminary data.</text>
</comment>
<dbReference type="InterPro" id="IPR058673">
    <property type="entry name" value="HHO5-like_N"/>
</dbReference>
<dbReference type="NCBIfam" id="TIGR01557">
    <property type="entry name" value="myb_SHAQKYF"/>
    <property type="match status" value="1"/>
</dbReference>
<dbReference type="PANTHER" id="PTHR31003">
    <property type="entry name" value="MYB FAMILY TRANSCRIPTION FACTOR"/>
    <property type="match status" value="1"/>
</dbReference>
<name>A0A8T2SLR8_CERRI</name>
<evidence type="ECO:0000313" key="8">
    <source>
        <dbReference type="Proteomes" id="UP000825935"/>
    </source>
</evidence>
<dbReference type="SUPFAM" id="SSF46689">
    <property type="entry name" value="Homeodomain-like"/>
    <property type="match status" value="1"/>
</dbReference>
<keyword evidence="8" id="KW-1185">Reference proteome</keyword>
<dbReference type="PROSITE" id="PS51294">
    <property type="entry name" value="HTH_MYB"/>
    <property type="match status" value="1"/>
</dbReference>
<protein>
    <recommendedName>
        <fullName evidence="6">HTH myb-type domain-containing protein</fullName>
    </recommendedName>
</protein>
<dbReference type="PANTHER" id="PTHR31003:SF19">
    <property type="entry name" value="MYB FAMILY TRANSCRIPTION FACTOR EFM"/>
    <property type="match status" value="1"/>
</dbReference>
<dbReference type="InterPro" id="IPR017930">
    <property type="entry name" value="Myb_dom"/>
</dbReference>
<organism evidence="7 8">
    <name type="scientific">Ceratopteris richardii</name>
    <name type="common">Triangle waterfern</name>
    <dbReference type="NCBI Taxonomy" id="49495"/>
    <lineage>
        <taxon>Eukaryota</taxon>
        <taxon>Viridiplantae</taxon>
        <taxon>Streptophyta</taxon>
        <taxon>Embryophyta</taxon>
        <taxon>Tracheophyta</taxon>
        <taxon>Polypodiopsida</taxon>
        <taxon>Polypodiidae</taxon>
        <taxon>Polypodiales</taxon>
        <taxon>Pteridineae</taxon>
        <taxon>Pteridaceae</taxon>
        <taxon>Parkerioideae</taxon>
        <taxon>Ceratopteris</taxon>
    </lineage>
</organism>
<dbReference type="FunFam" id="1.10.10.60:FF:000007">
    <property type="entry name" value="Two-component response regulator"/>
    <property type="match status" value="1"/>
</dbReference>
<evidence type="ECO:0000256" key="5">
    <source>
        <dbReference type="ARBA" id="ARBA00023242"/>
    </source>
</evidence>
<keyword evidence="5" id="KW-0539">Nucleus</keyword>
<dbReference type="Gene3D" id="1.10.10.60">
    <property type="entry name" value="Homeodomain-like"/>
    <property type="match status" value="1"/>
</dbReference>
<feature type="domain" description="HTH myb-type" evidence="6">
    <location>
        <begin position="282"/>
        <end position="340"/>
    </location>
</feature>
<dbReference type="OMA" id="FRTEHEY"/>
<keyword evidence="2" id="KW-0805">Transcription regulation</keyword>
<dbReference type="GO" id="GO:0003677">
    <property type="term" value="F:DNA binding"/>
    <property type="evidence" value="ECO:0007669"/>
    <property type="project" value="UniProtKB-KW"/>
</dbReference>
<evidence type="ECO:0000313" key="7">
    <source>
        <dbReference type="EMBL" id="KAH7352421.1"/>
    </source>
</evidence>
<evidence type="ECO:0000256" key="2">
    <source>
        <dbReference type="ARBA" id="ARBA00023015"/>
    </source>
</evidence>
<reference evidence="7" key="1">
    <citation type="submission" date="2021-08" db="EMBL/GenBank/DDBJ databases">
        <title>WGS assembly of Ceratopteris richardii.</title>
        <authorList>
            <person name="Marchant D.B."/>
            <person name="Chen G."/>
            <person name="Jenkins J."/>
            <person name="Shu S."/>
            <person name="Leebens-Mack J."/>
            <person name="Grimwood J."/>
            <person name="Schmutz J."/>
            <person name="Soltis P."/>
            <person name="Soltis D."/>
            <person name="Chen Z.-H."/>
        </authorList>
    </citation>
    <scope>NUCLEOTIDE SEQUENCE</scope>
    <source>
        <strain evidence="7">Whitten #5841</strain>
        <tissue evidence="7">Leaf</tissue>
    </source>
</reference>
<accession>A0A8T2SLR8</accession>
<dbReference type="Pfam" id="PF00249">
    <property type="entry name" value="Myb_DNA-binding"/>
    <property type="match status" value="1"/>
</dbReference>
<evidence type="ECO:0000256" key="1">
    <source>
        <dbReference type="ARBA" id="ARBA00004123"/>
    </source>
</evidence>